<organism evidence="1">
    <name type="scientific">Geobacillus stearothermophilus</name>
    <name type="common">Bacillus stearothermophilus</name>
    <dbReference type="NCBI Taxonomy" id="1422"/>
    <lineage>
        <taxon>Bacteria</taxon>
        <taxon>Bacillati</taxon>
        <taxon>Bacillota</taxon>
        <taxon>Bacilli</taxon>
        <taxon>Bacillales</taxon>
        <taxon>Anoxybacillaceae</taxon>
        <taxon>Geobacillus</taxon>
    </lineage>
</organism>
<dbReference type="AlphaFoldDB" id="E5Q8U2"/>
<protein>
    <submittedName>
        <fullName evidence="1">BstEII</fullName>
    </submittedName>
</protein>
<proteinExistence type="predicted"/>
<dbReference type="GeneID" id="89613683"/>
<accession>E5Q8U2</accession>
<evidence type="ECO:0000313" key="1">
    <source>
        <dbReference type="EMBL" id="ADR72997.1"/>
    </source>
</evidence>
<dbReference type="EMBL" id="HQ636106">
    <property type="protein sequence ID" value="ADR72997.1"/>
    <property type="molecule type" value="Genomic_DNA"/>
</dbReference>
<name>E5Q8U2_GEOSE</name>
<gene>
    <name evidence="1" type="primary">bstEIIR</name>
</gene>
<reference evidence="1" key="1">
    <citation type="submission" date="2010-11" db="EMBL/GenBank/DDBJ databases">
        <title>BstEII restriction-modification system genes.</title>
        <authorList>
            <person name="Morgan R.D."/>
            <person name="Ware J."/>
        </authorList>
    </citation>
    <scope>NUCLEOTIDE SEQUENCE</scope>
    <source>
        <strain evidence="1">ET</strain>
    </source>
</reference>
<dbReference type="RefSeq" id="WP_053532337.1">
    <property type="nucleotide sequence ID" value="NZ_JARTKG010000049.1"/>
</dbReference>
<sequence length="288" mass="33619">MIKNFRDYQRVAAKYITFIESEFYPDYLDNARFLYGEVLNKFYELVNSSSSSIELLENISKTKDPVRTQLLRIFRKYVSPDTSVEMLKRKQRIPDIIKEFGTRFRDIKIVRQKIATRNHPDETIMALLYEYKDRGKKGYELTDAFFTWFEQKFPNYEIIGPRGAGKDILLNEVLPGFPSKIPADFLIYRRSDKTPIVVGFARYDSDRGGAQEDDRTGGNRDKITEIKKYAAEHNIPLKILFLNDGPGLLLGSMWNDYSALEDYGEGCVMVCTLKMLEERFTIDWLENL</sequence>